<keyword evidence="4" id="KW-1185">Reference proteome</keyword>
<feature type="compositionally biased region" description="Pro residues" evidence="1">
    <location>
        <begin position="37"/>
        <end position="50"/>
    </location>
</feature>
<keyword evidence="2" id="KW-0812">Transmembrane</keyword>
<keyword evidence="2" id="KW-0472">Membrane</keyword>
<evidence type="ECO:0000313" key="3">
    <source>
        <dbReference type="EMBL" id="MBL1082108.1"/>
    </source>
</evidence>
<comment type="caution">
    <text evidence="3">The sequence shown here is derived from an EMBL/GenBank/DDBJ whole genome shotgun (WGS) entry which is preliminary data.</text>
</comment>
<accession>A0A937JP51</accession>
<evidence type="ECO:0000256" key="1">
    <source>
        <dbReference type="SAM" id="MobiDB-lite"/>
    </source>
</evidence>
<dbReference type="RefSeq" id="WP_201833698.1">
    <property type="nucleotide sequence ID" value="NZ_JAERRK010000003.1"/>
</dbReference>
<gene>
    <name evidence="3" type="ORF">JK359_08950</name>
</gene>
<organism evidence="3 4">
    <name type="scientific">Streptomyces actinomycinicus</name>
    <dbReference type="NCBI Taxonomy" id="1695166"/>
    <lineage>
        <taxon>Bacteria</taxon>
        <taxon>Bacillati</taxon>
        <taxon>Actinomycetota</taxon>
        <taxon>Actinomycetes</taxon>
        <taxon>Kitasatosporales</taxon>
        <taxon>Streptomycetaceae</taxon>
        <taxon>Streptomyces</taxon>
    </lineage>
</organism>
<proteinExistence type="predicted"/>
<evidence type="ECO:0000256" key="2">
    <source>
        <dbReference type="SAM" id="Phobius"/>
    </source>
</evidence>
<sequence>MSYDPPHPSYPSHPSRRPYPDAPSPQTRSARPDHPPHPTYPWQPAPPEPPRPPHRPAREPLGHHSDLRVLRSAYRWQRRTATLTALGYFTVFLVLSACAPGVMTSTVADGIPAGLLLALLQLPVTWLAIALYEYTAHRYVDPLADRIRRHAELDARRGAVR</sequence>
<reference evidence="3" key="1">
    <citation type="submission" date="2021-01" db="EMBL/GenBank/DDBJ databases">
        <title>WGS of actinomycetes isolated from Thailand.</title>
        <authorList>
            <person name="Thawai C."/>
        </authorList>
    </citation>
    <scope>NUCLEOTIDE SEQUENCE</scope>
    <source>
        <strain evidence="3">RCU-197</strain>
    </source>
</reference>
<feature type="transmembrane region" description="Helical" evidence="2">
    <location>
        <begin position="81"/>
        <end position="104"/>
    </location>
</feature>
<feature type="compositionally biased region" description="Pro residues" evidence="1">
    <location>
        <begin position="1"/>
        <end position="11"/>
    </location>
</feature>
<feature type="transmembrane region" description="Helical" evidence="2">
    <location>
        <begin position="110"/>
        <end position="132"/>
    </location>
</feature>
<evidence type="ECO:0000313" key="4">
    <source>
        <dbReference type="Proteomes" id="UP000661858"/>
    </source>
</evidence>
<dbReference type="InterPro" id="IPR007436">
    <property type="entry name" value="DUF485"/>
</dbReference>
<dbReference type="Proteomes" id="UP000661858">
    <property type="component" value="Unassembled WGS sequence"/>
</dbReference>
<dbReference type="Pfam" id="PF04341">
    <property type="entry name" value="DUF485"/>
    <property type="match status" value="1"/>
</dbReference>
<feature type="region of interest" description="Disordered" evidence="1">
    <location>
        <begin position="1"/>
        <end position="64"/>
    </location>
</feature>
<keyword evidence="2" id="KW-1133">Transmembrane helix</keyword>
<dbReference type="AlphaFoldDB" id="A0A937JP51"/>
<dbReference type="EMBL" id="JAERRK010000003">
    <property type="protein sequence ID" value="MBL1082108.1"/>
    <property type="molecule type" value="Genomic_DNA"/>
</dbReference>
<protein>
    <submittedName>
        <fullName evidence="3">DUF485 domain-containing protein</fullName>
    </submittedName>
</protein>
<name>A0A937JP51_9ACTN</name>